<dbReference type="OrthoDB" id="38587at10239"/>
<sequence>MSYVLLGSGCKQICGCTPRRRASRKKSTSRRQKPAYLKYVRYHPNTVVTPGWDGRDVPAVVPRIPAYWTYAGAVARRNARRVVVPASGPQTVGVAVVPVSRKRKLDG</sequence>
<dbReference type="KEGG" id="vg:11467772"/>
<dbReference type="EMBL" id="HM585353">
    <property type="protein sequence ID" value="ADP30812.1"/>
    <property type="molecule type" value="Genomic_DNA"/>
</dbReference>
<name>G9B6J6_9ADEN</name>
<dbReference type="RefSeq" id="YP_004935929.1">
    <property type="nucleotide sequence ID" value="NC_016437.1"/>
</dbReference>
<dbReference type="Proteomes" id="UP000169712">
    <property type="component" value="Segment"/>
</dbReference>
<protein>
    <submittedName>
        <fullName evidence="1">Uncharacterized protein</fullName>
    </submittedName>
</protein>
<reference evidence="1 2" key="1">
    <citation type="journal article" date="2012" name="Virology">
        <title>Full genome analysis of a novel adenovirus from the South Polar skua (Catharacta maccormicki) in Antarctica.</title>
        <authorList>
            <person name="Park Y.M."/>
            <person name="Kim J.H."/>
            <person name="Gu S.H."/>
            <person name="Lee S.Y."/>
            <person name="Lee M.G."/>
            <person name="Kang Y.K."/>
            <person name="Kang S.H."/>
            <person name="Kim H.J."/>
            <person name="Song J.W."/>
        </authorList>
    </citation>
    <scope>NUCLEOTIDE SEQUENCE [LARGE SCALE GENOMIC DNA]</scope>
    <source>
        <strain evidence="1">T03</strain>
    </source>
</reference>
<keyword evidence="2" id="KW-1185">Reference proteome</keyword>
<proteinExistence type="predicted"/>
<organism evidence="1 2">
    <name type="scientific">South Polar skua adenovirus 1</name>
    <dbReference type="NCBI Taxonomy" id="2848087"/>
    <lineage>
        <taxon>Viruses</taxon>
        <taxon>Varidnaviria</taxon>
        <taxon>Bamfordvirae</taxon>
        <taxon>Preplasmiviricota</taxon>
        <taxon>Polisuviricotina</taxon>
        <taxon>Pharingeaviricetes</taxon>
        <taxon>Rowavirales</taxon>
        <taxon>Adenoviridae</taxon>
        <taxon>Siadenovirus</taxon>
        <taxon>Siadenovirus stercorariidae</taxon>
        <taxon>Skua siadenovirus A</taxon>
    </lineage>
</organism>
<evidence type="ECO:0000313" key="2">
    <source>
        <dbReference type="Proteomes" id="UP000169712"/>
    </source>
</evidence>
<evidence type="ECO:0000313" key="1">
    <source>
        <dbReference type="EMBL" id="ADP30812.1"/>
    </source>
</evidence>
<accession>G9B6J6</accession>
<dbReference type="GeneID" id="11467772"/>